<dbReference type="EMBL" id="JAWCUI010000025">
    <property type="protein sequence ID" value="KAL1895853.1"/>
    <property type="molecule type" value="Genomic_DNA"/>
</dbReference>
<accession>A0ABR3Z5E1</accession>
<dbReference type="Proteomes" id="UP001583186">
    <property type="component" value="Unassembled WGS sequence"/>
</dbReference>
<gene>
    <name evidence="1" type="ORF">Sste5346_004950</name>
</gene>
<evidence type="ECO:0000313" key="2">
    <source>
        <dbReference type="Proteomes" id="UP001583186"/>
    </source>
</evidence>
<organism evidence="1 2">
    <name type="scientific">Sporothrix stenoceras</name>
    <dbReference type="NCBI Taxonomy" id="5173"/>
    <lineage>
        <taxon>Eukaryota</taxon>
        <taxon>Fungi</taxon>
        <taxon>Dikarya</taxon>
        <taxon>Ascomycota</taxon>
        <taxon>Pezizomycotina</taxon>
        <taxon>Sordariomycetes</taxon>
        <taxon>Sordariomycetidae</taxon>
        <taxon>Ophiostomatales</taxon>
        <taxon>Ophiostomataceae</taxon>
        <taxon>Sporothrix</taxon>
    </lineage>
</organism>
<name>A0ABR3Z5E1_9PEZI</name>
<keyword evidence="2" id="KW-1185">Reference proteome</keyword>
<sequence length="227" mass="25514">MYLTELVRRDNVGYCASCREFRTSGGFSLALQREKAKSELWYSDCEDTHTQLLFSAAQQAVNDNASRICIGHQGCVEVCRHGVGFNWSKAQANDVKNASYSHWQHATPARCLAQKSRRATNSDSDKDTSNFEPRAYMHIPLDWSRIFGWGMHVFDDDLSTSSPPMTRRCLTKLIVEALPSTTMLSVRFCPHVEVKDLAKLLTFPFSVDQCACFDDEEDAEAVAAAVE</sequence>
<protein>
    <submittedName>
        <fullName evidence="1">Uncharacterized protein</fullName>
    </submittedName>
</protein>
<comment type="caution">
    <text evidence="1">The sequence shown here is derived from an EMBL/GenBank/DDBJ whole genome shotgun (WGS) entry which is preliminary data.</text>
</comment>
<evidence type="ECO:0000313" key="1">
    <source>
        <dbReference type="EMBL" id="KAL1895853.1"/>
    </source>
</evidence>
<reference evidence="1 2" key="1">
    <citation type="journal article" date="2024" name="IMA Fungus">
        <title>IMA Genome - F19 : A genome assembly and annotation guide to empower mycologists, including annotated draft genome sequences of Ceratocystis pirilliformis, Diaporthe australafricana, Fusarium ophioides, Paecilomyces lecythidis, and Sporothrix stenoceras.</title>
        <authorList>
            <person name="Aylward J."/>
            <person name="Wilson A.M."/>
            <person name="Visagie C.M."/>
            <person name="Spraker J."/>
            <person name="Barnes I."/>
            <person name="Buitendag C."/>
            <person name="Ceriani C."/>
            <person name="Del Mar Angel L."/>
            <person name="du Plessis D."/>
            <person name="Fuchs T."/>
            <person name="Gasser K."/>
            <person name="Kramer D."/>
            <person name="Li W."/>
            <person name="Munsamy K."/>
            <person name="Piso A."/>
            <person name="Price J.L."/>
            <person name="Sonnekus B."/>
            <person name="Thomas C."/>
            <person name="van der Nest A."/>
            <person name="van Dijk A."/>
            <person name="van Heerden A."/>
            <person name="van Vuuren N."/>
            <person name="Yilmaz N."/>
            <person name="Duong T.A."/>
            <person name="van der Merwe N.A."/>
            <person name="Wingfield M.J."/>
            <person name="Wingfield B.D."/>
        </authorList>
    </citation>
    <scope>NUCLEOTIDE SEQUENCE [LARGE SCALE GENOMIC DNA]</scope>
    <source>
        <strain evidence="1 2">CMW 5346</strain>
    </source>
</reference>
<proteinExistence type="predicted"/>